<dbReference type="Proteomes" id="UP000652755">
    <property type="component" value="Unassembled WGS sequence"/>
</dbReference>
<dbReference type="SUPFAM" id="SSF53474">
    <property type="entry name" value="alpha/beta-Hydrolases"/>
    <property type="match status" value="1"/>
</dbReference>
<dbReference type="InterPro" id="IPR022742">
    <property type="entry name" value="Hydrolase_4"/>
</dbReference>
<dbReference type="EMBL" id="JACRYL010000031">
    <property type="protein sequence ID" value="MBC6112965.1"/>
    <property type="molecule type" value="Genomic_DNA"/>
</dbReference>
<dbReference type="Gene3D" id="3.40.50.1820">
    <property type="entry name" value="alpha/beta hydrolase"/>
    <property type="match status" value="1"/>
</dbReference>
<sequence length="282" mass="32325">MKKLKQLINELKISTDHKDELIREFIFYSPKMPLRLHQEQLIAESKQFSLNVFDQYFTKAEVIINCFSWGKGKNKVLLTHGWASKALDFFELITELRRIDDLEIIAFDAPGNGSSISEFSNLILYAESVKAISLHYAEPDFVIGHSLGGMANALALQELPNQPKLLISIAPLIRLKENFEQSMDSVGINQEVQTTFFNNFATEFPVSAGYFNLVDLYKLEGIPHFLAYDPDDHISPYPFLEEFLKKNPQIESKFYEDIGHYKILKSPELIEDILSKIKAITK</sequence>
<organism evidence="2 3">
    <name type="scientific">Pedobacter fastidiosus</name>
    <dbReference type="NCBI Taxonomy" id="2765361"/>
    <lineage>
        <taxon>Bacteria</taxon>
        <taxon>Pseudomonadati</taxon>
        <taxon>Bacteroidota</taxon>
        <taxon>Sphingobacteriia</taxon>
        <taxon>Sphingobacteriales</taxon>
        <taxon>Sphingobacteriaceae</taxon>
        <taxon>Pedobacter</taxon>
    </lineage>
</organism>
<proteinExistence type="predicted"/>
<dbReference type="InterPro" id="IPR029058">
    <property type="entry name" value="AB_hydrolase_fold"/>
</dbReference>
<dbReference type="GO" id="GO:0016787">
    <property type="term" value="F:hydrolase activity"/>
    <property type="evidence" value="ECO:0007669"/>
    <property type="project" value="UniProtKB-KW"/>
</dbReference>
<reference evidence="2 3" key="1">
    <citation type="submission" date="2020-08" db="EMBL/GenBank/DDBJ databases">
        <authorList>
            <person name="Sun Q."/>
            <person name="Inoue M."/>
        </authorList>
    </citation>
    <scope>NUCLEOTIDE SEQUENCE [LARGE SCALE GENOMIC DNA]</scope>
    <source>
        <strain evidence="2 3">CCM 8938</strain>
    </source>
</reference>
<dbReference type="Pfam" id="PF12146">
    <property type="entry name" value="Hydrolase_4"/>
    <property type="match status" value="1"/>
</dbReference>
<evidence type="ECO:0000313" key="2">
    <source>
        <dbReference type="EMBL" id="MBC6112965.1"/>
    </source>
</evidence>
<name>A0ABR7KXW3_9SPHI</name>
<keyword evidence="2" id="KW-0378">Hydrolase</keyword>
<evidence type="ECO:0000259" key="1">
    <source>
        <dbReference type="Pfam" id="PF12146"/>
    </source>
</evidence>
<feature type="domain" description="Serine aminopeptidase S33" evidence="1">
    <location>
        <begin position="73"/>
        <end position="183"/>
    </location>
</feature>
<evidence type="ECO:0000313" key="3">
    <source>
        <dbReference type="Proteomes" id="UP000652755"/>
    </source>
</evidence>
<accession>A0ABR7KXW3</accession>
<dbReference type="RefSeq" id="WP_187073383.1">
    <property type="nucleotide sequence ID" value="NZ_JACRYL010000031.1"/>
</dbReference>
<comment type="caution">
    <text evidence="2">The sequence shown here is derived from an EMBL/GenBank/DDBJ whole genome shotgun (WGS) entry which is preliminary data.</text>
</comment>
<keyword evidence="3" id="KW-1185">Reference proteome</keyword>
<gene>
    <name evidence="2" type="ORF">H7U22_21300</name>
</gene>
<protein>
    <submittedName>
        <fullName evidence="2">Alpha/beta hydrolase</fullName>
    </submittedName>
</protein>